<dbReference type="EMBL" id="JAINDJ010000007">
    <property type="protein sequence ID" value="KAG9441404.1"/>
    <property type="molecule type" value="Genomic_DNA"/>
</dbReference>
<dbReference type="Proteomes" id="UP000825729">
    <property type="component" value="Unassembled WGS sequence"/>
</dbReference>
<protein>
    <submittedName>
        <fullName evidence="2">Uncharacterized protein</fullName>
    </submittedName>
</protein>
<gene>
    <name evidence="2" type="ORF">H6P81_017258</name>
</gene>
<reference evidence="2 3" key="1">
    <citation type="submission" date="2021-07" db="EMBL/GenBank/DDBJ databases">
        <title>The Aristolochia fimbriata genome: insights into angiosperm evolution, floral development and chemical biosynthesis.</title>
        <authorList>
            <person name="Jiao Y."/>
        </authorList>
    </citation>
    <scope>NUCLEOTIDE SEQUENCE [LARGE SCALE GENOMIC DNA]</scope>
    <source>
        <strain evidence="2">IBCAS-2021</strain>
        <tissue evidence="2">Leaf</tissue>
    </source>
</reference>
<comment type="caution">
    <text evidence="2">The sequence shown here is derived from an EMBL/GenBank/DDBJ whole genome shotgun (WGS) entry which is preliminary data.</text>
</comment>
<evidence type="ECO:0000256" key="1">
    <source>
        <dbReference type="SAM" id="MobiDB-lite"/>
    </source>
</evidence>
<name>A0AAV7DYP2_ARIFI</name>
<dbReference type="AlphaFoldDB" id="A0AAV7DYP2"/>
<organism evidence="2 3">
    <name type="scientific">Aristolochia fimbriata</name>
    <name type="common">White veined hardy Dutchman's pipe vine</name>
    <dbReference type="NCBI Taxonomy" id="158543"/>
    <lineage>
        <taxon>Eukaryota</taxon>
        <taxon>Viridiplantae</taxon>
        <taxon>Streptophyta</taxon>
        <taxon>Embryophyta</taxon>
        <taxon>Tracheophyta</taxon>
        <taxon>Spermatophyta</taxon>
        <taxon>Magnoliopsida</taxon>
        <taxon>Magnoliidae</taxon>
        <taxon>Piperales</taxon>
        <taxon>Aristolochiaceae</taxon>
        <taxon>Aristolochia</taxon>
    </lineage>
</organism>
<sequence length="76" mass="8274">MRFIDSEIYEGSRTTSTSSNFTASPPPVPSLGAPSHSGVREAYIRKSLPDSRLVDRSAPCGLPAPEMTKMEMTFLL</sequence>
<feature type="region of interest" description="Disordered" evidence="1">
    <location>
        <begin position="1"/>
        <end position="37"/>
    </location>
</feature>
<evidence type="ECO:0000313" key="2">
    <source>
        <dbReference type="EMBL" id="KAG9441404.1"/>
    </source>
</evidence>
<accession>A0AAV7DYP2</accession>
<feature type="compositionally biased region" description="Polar residues" evidence="1">
    <location>
        <begin position="12"/>
        <end position="23"/>
    </location>
</feature>
<keyword evidence="3" id="KW-1185">Reference proteome</keyword>
<evidence type="ECO:0000313" key="3">
    <source>
        <dbReference type="Proteomes" id="UP000825729"/>
    </source>
</evidence>
<proteinExistence type="predicted"/>